<dbReference type="RefSeq" id="WP_142636273.1">
    <property type="nucleotide sequence ID" value="NZ_FXTE01000003.1"/>
</dbReference>
<dbReference type="InterPro" id="IPR021109">
    <property type="entry name" value="Peptidase_aspartic_dom_sf"/>
</dbReference>
<dbReference type="OrthoDB" id="9782977at2"/>
<feature type="domain" description="Retropepsin-like aspartic endopeptidase" evidence="2">
    <location>
        <begin position="10"/>
        <end position="142"/>
    </location>
</feature>
<protein>
    <submittedName>
        <fullName evidence="3">Uncharacterized conserved protein</fullName>
    </submittedName>
</protein>
<dbReference type="Proteomes" id="UP000319555">
    <property type="component" value="Unassembled WGS sequence"/>
</dbReference>
<evidence type="ECO:0000259" key="2">
    <source>
        <dbReference type="Pfam" id="PF05618"/>
    </source>
</evidence>
<evidence type="ECO:0000313" key="4">
    <source>
        <dbReference type="Proteomes" id="UP000319555"/>
    </source>
</evidence>
<accession>A0A521CQD8</accession>
<dbReference type="SUPFAM" id="SSF50630">
    <property type="entry name" value="Acid proteases"/>
    <property type="match status" value="1"/>
</dbReference>
<gene>
    <name evidence="3" type="ORF">SAMN06265380_103157</name>
</gene>
<dbReference type="EMBL" id="FXTE01000003">
    <property type="protein sequence ID" value="SMO61643.1"/>
    <property type="molecule type" value="Genomic_DNA"/>
</dbReference>
<sequence length="166" mass="18995">MVKRVAHPEIIGWRERISLPDFGIENIPAKIDTGARTAALHAVDQTVFEIDGERWVEFMIPVQNRRSPNRVRTQVVDEREIKNTGGVPERRLIVRTQLLLGRHRWQIDVSLANRAKMEFDLILGRTAIRRRGILVDPGHSYLLGSGKAPTGIKKKLRSRDPEVQRP</sequence>
<feature type="region of interest" description="Disordered" evidence="1">
    <location>
        <begin position="146"/>
        <end position="166"/>
    </location>
</feature>
<dbReference type="PANTHER" id="PTHR38037">
    <property type="entry name" value="ZN_PROTEASE DOMAIN-CONTAINING PROTEIN"/>
    <property type="match status" value="1"/>
</dbReference>
<evidence type="ECO:0000313" key="3">
    <source>
        <dbReference type="EMBL" id="SMO61643.1"/>
    </source>
</evidence>
<dbReference type="Pfam" id="PF05618">
    <property type="entry name" value="Zn_protease"/>
    <property type="match status" value="1"/>
</dbReference>
<reference evidence="3 4" key="1">
    <citation type="submission" date="2017-05" db="EMBL/GenBank/DDBJ databases">
        <authorList>
            <person name="Varghese N."/>
            <person name="Submissions S."/>
        </authorList>
    </citation>
    <scope>NUCLEOTIDE SEQUENCE [LARGE SCALE GENOMIC DNA]</scope>
    <source>
        <strain evidence="3 4">DSM 28009</strain>
    </source>
</reference>
<proteinExistence type="predicted"/>
<dbReference type="AlphaFoldDB" id="A0A521CQD8"/>
<dbReference type="InterPro" id="IPR008503">
    <property type="entry name" value="Asp_endopeptidase"/>
</dbReference>
<dbReference type="Gene3D" id="2.40.70.10">
    <property type="entry name" value="Acid Proteases"/>
    <property type="match status" value="1"/>
</dbReference>
<organism evidence="3 4">
    <name type="scientific">Ruegeria faecimaris</name>
    <dbReference type="NCBI Taxonomy" id="686389"/>
    <lineage>
        <taxon>Bacteria</taxon>
        <taxon>Pseudomonadati</taxon>
        <taxon>Pseudomonadota</taxon>
        <taxon>Alphaproteobacteria</taxon>
        <taxon>Rhodobacterales</taxon>
        <taxon>Roseobacteraceae</taxon>
        <taxon>Ruegeria</taxon>
    </lineage>
</organism>
<keyword evidence="4" id="KW-1185">Reference proteome</keyword>
<dbReference type="PANTHER" id="PTHR38037:SF2">
    <property type="entry name" value="ATP-DEPENDENT ZINC PROTEASE DOMAIN-CONTAINING PROTEIN-RELATED"/>
    <property type="match status" value="1"/>
</dbReference>
<name>A0A521CQD8_9RHOB</name>
<evidence type="ECO:0000256" key="1">
    <source>
        <dbReference type="SAM" id="MobiDB-lite"/>
    </source>
</evidence>